<evidence type="ECO:0000313" key="3">
    <source>
        <dbReference type="Proteomes" id="UP000451860"/>
    </source>
</evidence>
<proteinExistence type="predicted"/>
<feature type="compositionally biased region" description="Basic and acidic residues" evidence="1">
    <location>
        <begin position="48"/>
        <end position="58"/>
    </location>
</feature>
<reference evidence="2 3" key="1">
    <citation type="submission" date="2019-10" db="EMBL/GenBank/DDBJ databases">
        <title>Georgenia wutianyii sp. nov. and Georgenia yuyongxinii sp. nov. isolated from plateau pika (Ochotona curzoniae) in the Qinghai-Tibet plateau of China.</title>
        <authorList>
            <person name="Tian Z."/>
        </authorList>
    </citation>
    <scope>NUCLEOTIDE SEQUENCE [LARGE SCALE GENOMIC DNA]</scope>
    <source>
        <strain evidence="2 3">DSM 21501</strain>
    </source>
</reference>
<dbReference type="Proteomes" id="UP000451860">
    <property type="component" value="Unassembled WGS sequence"/>
</dbReference>
<evidence type="ECO:0000313" key="2">
    <source>
        <dbReference type="EMBL" id="KAE8764385.1"/>
    </source>
</evidence>
<accession>A0A7J5UPQ1</accession>
<evidence type="ECO:0000256" key="1">
    <source>
        <dbReference type="SAM" id="MobiDB-lite"/>
    </source>
</evidence>
<dbReference type="AlphaFoldDB" id="A0A7J5UPQ1"/>
<dbReference type="RefSeq" id="WP_152202790.1">
    <property type="nucleotide sequence ID" value="NZ_VUKF01000018.1"/>
</dbReference>
<sequence>MSESVLGSGRQKADEAKNLAESAAENLGEAQPRDDDAVDQDVSVAHTPEAEREGRPDLEAEGEGGDIAGPGSPMP</sequence>
<dbReference type="EMBL" id="WHJE01000034">
    <property type="protein sequence ID" value="KAE8764385.1"/>
    <property type="molecule type" value="Genomic_DNA"/>
</dbReference>
<gene>
    <name evidence="2" type="ORF">GB883_09195</name>
</gene>
<organism evidence="2 3">
    <name type="scientific">Georgenia thermotolerans</name>
    <dbReference type="NCBI Taxonomy" id="527326"/>
    <lineage>
        <taxon>Bacteria</taxon>
        <taxon>Bacillati</taxon>
        <taxon>Actinomycetota</taxon>
        <taxon>Actinomycetes</taxon>
        <taxon>Micrococcales</taxon>
        <taxon>Bogoriellaceae</taxon>
        <taxon>Georgenia</taxon>
    </lineage>
</organism>
<protein>
    <submittedName>
        <fullName evidence="2">Uncharacterized protein</fullName>
    </submittedName>
</protein>
<name>A0A7J5UPQ1_9MICO</name>
<keyword evidence="3" id="KW-1185">Reference proteome</keyword>
<comment type="caution">
    <text evidence="2">The sequence shown here is derived from an EMBL/GenBank/DDBJ whole genome shotgun (WGS) entry which is preliminary data.</text>
</comment>
<feature type="region of interest" description="Disordered" evidence="1">
    <location>
        <begin position="1"/>
        <end position="75"/>
    </location>
</feature>